<dbReference type="RefSeq" id="WP_003874989.1">
    <property type="nucleotide sequence ID" value="NC_008595.1"/>
</dbReference>
<evidence type="ECO:0000313" key="3">
    <source>
        <dbReference type="Proteomes" id="UP000001574"/>
    </source>
</evidence>
<dbReference type="Proteomes" id="UP000001574">
    <property type="component" value="Chromosome"/>
</dbReference>
<dbReference type="KEGG" id="mav:MAV_3865"/>
<dbReference type="InterPro" id="IPR012349">
    <property type="entry name" value="Split_barrel_FMN-bd"/>
</dbReference>
<evidence type="ECO:0000259" key="1">
    <source>
        <dbReference type="Pfam" id="PF01243"/>
    </source>
</evidence>
<dbReference type="Pfam" id="PF01243">
    <property type="entry name" value="PNPOx_N"/>
    <property type="match status" value="1"/>
</dbReference>
<reference evidence="2 3" key="1">
    <citation type="submission" date="2006-10" db="EMBL/GenBank/DDBJ databases">
        <authorList>
            <person name="Fleischmann R.D."/>
            <person name="Dodson R.J."/>
            <person name="Haft D.H."/>
            <person name="Merkel J.S."/>
            <person name="Nelson W.C."/>
            <person name="Fraser C.M."/>
        </authorList>
    </citation>
    <scope>NUCLEOTIDE SEQUENCE [LARGE SCALE GENOMIC DNA]</scope>
    <source>
        <strain evidence="2 3">104</strain>
    </source>
</reference>
<sequence>MLPTPISATDLNIYGDAELPWSRVLEAMRALPSPETPQFLGTVRPDGSPHAAGVGSIEHAGNIYFTSGPATLKSRNLAANPACTLSVRLPGVDLILQGDAHRTTDAGELDAVTALFRDAGWPCERDGDAVVAPYSAQSAGPPPWHLYRFVLRAAVGVALTEPHGATRWAFSP</sequence>
<name>A0A0H2ZRS4_MYCA1</name>
<dbReference type="AlphaFoldDB" id="A0A0H2ZRS4"/>
<organism evidence="2 3">
    <name type="scientific">Mycobacterium avium (strain 104)</name>
    <dbReference type="NCBI Taxonomy" id="243243"/>
    <lineage>
        <taxon>Bacteria</taxon>
        <taxon>Bacillati</taxon>
        <taxon>Actinomycetota</taxon>
        <taxon>Actinomycetes</taxon>
        <taxon>Mycobacteriales</taxon>
        <taxon>Mycobacteriaceae</taxon>
        <taxon>Mycobacterium</taxon>
        <taxon>Mycobacterium avium complex (MAC)</taxon>
    </lineage>
</organism>
<proteinExistence type="predicted"/>
<dbReference type="EMBL" id="CP000479">
    <property type="protein sequence ID" value="ABK64483.1"/>
    <property type="molecule type" value="Genomic_DNA"/>
</dbReference>
<gene>
    <name evidence="2" type="ordered locus">MAV_3865</name>
</gene>
<dbReference type="Gene3D" id="2.30.110.10">
    <property type="entry name" value="Electron Transport, Fmn-binding Protein, Chain A"/>
    <property type="match status" value="1"/>
</dbReference>
<accession>A0A0H2ZRS4</accession>
<dbReference type="InterPro" id="IPR011576">
    <property type="entry name" value="Pyridox_Oxase_N"/>
</dbReference>
<evidence type="ECO:0000313" key="2">
    <source>
        <dbReference type="EMBL" id="ABK64483.1"/>
    </source>
</evidence>
<dbReference type="SUPFAM" id="SSF50475">
    <property type="entry name" value="FMN-binding split barrel"/>
    <property type="match status" value="1"/>
</dbReference>
<protein>
    <submittedName>
        <fullName evidence="2">Pyridoxamine 5'-phosphate oxidase family protein</fullName>
    </submittedName>
</protein>
<dbReference type="HOGENOM" id="CLU_115408_0_0_11"/>
<feature type="domain" description="Pyridoxamine 5'-phosphate oxidase N-terminal" evidence="1">
    <location>
        <begin position="26"/>
        <end position="113"/>
    </location>
</feature>